<dbReference type="FunFam" id="1.10.10.60:FF:000168">
    <property type="entry name" value="Telomere repeat-binding factor 1"/>
    <property type="match status" value="1"/>
</dbReference>
<dbReference type="PROSITE" id="PS51504">
    <property type="entry name" value="H15"/>
    <property type="match status" value="1"/>
</dbReference>
<dbReference type="SMART" id="SM00526">
    <property type="entry name" value="H15"/>
    <property type="match status" value="1"/>
</dbReference>
<dbReference type="PANTHER" id="PTHR46267:SF8">
    <property type="entry name" value="TELOMERE REPEAT-BINDING FACTOR 1"/>
    <property type="match status" value="1"/>
</dbReference>
<dbReference type="SMART" id="SM00717">
    <property type="entry name" value="SANT"/>
    <property type="match status" value="1"/>
</dbReference>
<dbReference type="OrthoDB" id="608866at2759"/>
<evidence type="ECO:0000313" key="16">
    <source>
        <dbReference type="EMBL" id="CAA7402091.1"/>
    </source>
</evidence>
<keyword evidence="7 11" id="KW-0175">Coiled coil</keyword>
<dbReference type="PROSITE" id="PS50090">
    <property type="entry name" value="MYB_LIKE"/>
    <property type="match status" value="1"/>
</dbReference>
<keyword evidence="4" id="KW-0158">Chromosome</keyword>
<dbReference type="CDD" id="cd00073">
    <property type="entry name" value="H15"/>
    <property type="match status" value="1"/>
</dbReference>
<evidence type="ECO:0000256" key="1">
    <source>
        <dbReference type="ARBA" id="ARBA00004574"/>
    </source>
</evidence>
<evidence type="ECO:0000256" key="3">
    <source>
        <dbReference type="ARBA" id="ARBA00011414"/>
    </source>
</evidence>
<dbReference type="InterPro" id="IPR001005">
    <property type="entry name" value="SANT/Myb"/>
</dbReference>
<dbReference type="InterPro" id="IPR044597">
    <property type="entry name" value="SMH1-6"/>
</dbReference>
<keyword evidence="10" id="KW-0539">Nucleus</keyword>
<evidence type="ECO:0000256" key="5">
    <source>
        <dbReference type="ARBA" id="ARBA00022895"/>
    </source>
</evidence>
<feature type="domain" description="Myb-like" evidence="13">
    <location>
        <begin position="5"/>
        <end position="57"/>
    </location>
</feature>
<feature type="region of interest" description="Disordered" evidence="12">
    <location>
        <begin position="187"/>
        <end position="214"/>
    </location>
</feature>
<evidence type="ECO:0000256" key="12">
    <source>
        <dbReference type="SAM" id="MobiDB-lite"/>
    </source>
</evidence>
<comment type="subcellular location">
    <subcellularLocation>
        <location evidence="1">Chromosome</location>
        <location evidence="1">Telomere</location>
    </subcellularLocation>
    <subcellularLocation>
        <location evidence="2">Nucleus</location>
        <location evidence="2">Nucleolus</location>
    </subcellularLocation>
</comment>
<evidence type="ECO:0000256" key="11">
    <source>
        <dbReference type="SAM" id="Coils"/>
    </source>
</evidence>
<dbReference type="Gene3D" id="1.10.10.60">
    <property type="entry name" value="Homeodomain-like"/>
    <property type="match status" value="1"/>
</dbReference>
<dbReference type="Proteomes" id="UP000663760">
    <property type="component" value="Chromosome 9"/>
</dbReference>
<reference evidence="16" key="1">
    <citation type="submission" date="2020-02" db="EMBL/GenBank/DDBJ databases">
        <authorList>
            <person name="Scholz U."/>
            <person name="Mascher M."/>
            <person name="Fiebig A."/>
        </authorList>
    </citation>
    <scope>NUCLEOTIDE SEQUENCE</scope>
</reference>
<evidence type="ECO:0000256" key="9">
    <source>
        <dbReference type="ARBA" id="ARBA00023163"/>
    </source>
</evidence>
<feature type="compositionally biased region" description="Low complexity" evidence="12">
    <location>
        <begin position="195"/>
        <end position="209"/>
    </location>
</feature>
<sequence length="308" mass="33748">MGAPKQKWRPEEEAALKAGVLKHGAGKWRTILKDPEFSDVLHARSNVDLKDKWRNMSVTANGWGSRERGRIVLKRSHHARKLEDNSMALTTIDDNDGIVDVKPLRISNERITTTKRTSTRLENLIMEAITSLKEPTGSNKTAIALYIEDQYWSPPNFKRILSAKLKALTASRKLIKVKRKYRIAPSSFPEEKEGGASAAAAPLPESGPESSREKVRAITKAQVDAELARIRNMTAQEAAMAAAQAVAEAEAAIAEAEAAAREAEKAEAEAEEAQAFADAAMLALKNRNAAKLVHSLPPFSLHAQTQQS</sequence>
<dbReference type="PANTHER" id="PTHR46267">
    <property type="entry name" value="SINGLE MYB HISTONE 4"/>
    <property type="match status" value="1"/>
</dbReference>
<dbReference type="FunFam" id="1.10.10.10:FF:000937">
    <property type="entry name" value="Telomere repeat-binding factor 1"/>
    <property type="match status" value="1"/>
</dbReference>
<evidence type="ECO:0000256" key="2">
    <source>
        <dbReference type="ARBA" id="ARBA00004604"/>
    </source>
</evidence>
<dbReference type="InterPro" id="IPR036390">
    <property type="entry name" value="WH_DNA-bd_sf"/>
</dbReference>
<gene>
    <name evidence="16" type="ORF">SI8410_09012769</name>
</gene>
<proteinExistence type="predicted"/>
<dbReference type="GO" id="GO:0005730">
    <property type="term" value="C:nucleolus"/>
    <property type="evidence" value="ECO:0007669"/>
    <property type="project" value="UniProtKB-SubCell"/>
</dbReference>
<accession>A0A7I8KWR0</accession>
<dbReference type="PROSITE" id="PS51294">
    <property type="entry name" value="HTH_MYB"/>
    <property type="match status" value="1"/>
</dbReference>
<keyword evidence="8" id="KW-0238">DNA-binding</keyword>
<dbReference type="Pfam" id="PF00538">
    <property type="entry name" value="Linker_histone"/>
    <property type="match status" value="1"/>
</dbReference>
<dbReference type="InterPro" id="IPR036388">
    <property type="entry name" value="WH-like_DNA-bd_sf"/>
</dbReference>
<dbReference type="EMBL" id="LR746272">
    <property type="protein sequence ID" value="CAA7402091.1"/>
    <property type="molecule type" value="Genomic_DNA"/>
</dbReference>
<evidence type="ECO:0000313" key="17">
    <source>
        <dbReference type="Proteomes" id="UP000663760"/>
    </source>
</evidence>
<evidence type="ECO:0000256" key="7">
    <source>
        <dbReference type="ARBA" id="ARBA00023054"/>
    </source>
</evidence>
<dbReference type="Gene3D" id="1.10.10.10">
    <property type="entry name" value="Winged helix-like DNA-binding domain superfamily/Winged helix DNA-binding domain"/>
    <property type="match status" value="1"/>
</dbReference>
<name>A0A7I8KWR0_SPIIN</name>
<dbReference type="SUPFAM" id="SSF46785">
    <property type="entry name" value="Winged helix' DNA-binding domain"/>
    <property type="match status" value="1"/>
</dbReference>
<dbReference type="SUPFAM" id="SSF46689">
    <property type="entry name" value="Homeodomain-like"/>
    <property type="match status" value="1"/>
</dbReference>
<feature type="coiled-coil region" evidence="11">
    <location>
        <begin position="239"/>
        <end position="276"/>
    </location>
</feature>
<evidence type="ECO:0000256" key="6">
    <source>
        <dbReference type="ARBA" id="ARBA00023015"/>
    </source>
</evidence>
<organism evidence="16 17">
    <name type="scientific">Spirodela intermedia</name>
    <name type="common">Intermediate duckweed</name>
    <dbReference type="NCBI Taxonomy" id="51605"/>
    <lineage>
        <taxon>Eukaryota</taxon>
        <taxon>Viridiplantae</taxon>
        <taxon>Streptophyta</taxon>
        <taxon>Embryophyta</taxon>
        <taxon>Tracheophyta</taxon>
        <taxon>Spermatophyta</taxon>
        <taxon>Magnoliopsida</taxon>
        <taxon>Liliopsida</taxon>
        <taxon>Araceae</taxon>
        <taxon>Lemnoideae</taxon>
        <taxon>Spirodela</taxon>
    </lineage>
</organism>
<dbReference type="InterPro" id="IPR009057">
    <property type="entry name" value="Homeodomain-like_sf"/>
</dbReference>
<keyword evidence="9" id="KW-0804">Transcription</keyword>
<dbReference type="GO" id="GO:0000781">
    <property type="term" value="C:chromosome, telomeric region"/>
    <property type="evidence" value="ECO:0007669"/>
    <property type="project" value="UniProtKB-SubCell"/>
</dbReference>
<evidence type="ECO:0000256" key="8">
    <source>
        <dbReference type="ARBA" id="ARBA00023125"/>
    </source>
</evidence>
<evidence type="ECO:0000259" key="15">
    <source>
        <dbReference type="PROSITE" id="PS51504"/>
    </source>
</evidence>
<dbReference type="GO" id="GO:0006334">
    <property type="term" value="P:nucleosome assembly"/>
    <property type="evidence" value="ECO:0007669"/>
    <property type="project" value="InterPro"/>
</dbReference>
<dbReference type="GO" id="GO:0000786">
    <property type="term" value="C:nucleosome"/>
    <property type="evidence" value="ECO:0007669"/>
    <property type="project" value="InterPro"/>
</dbReference>
<feature type="domain" description="HTH myb-type" evidence="14">
    <location>
        <begin position="1"/>
        <end position="61"/>
    </location>
</feature>
<evidence type="ECO:0000256" key="4">
    <source>
        <dbReference type="ARBA" id="ARBA00022454"/>
    </source>
</evidence>
<evidence type="ECO:0000259" key="13">
    <source>
        <dbReference type="PROSITE" id="PS50090"/>
    </source>
</evidence>
<dbReference type="Pfam" id="PF00249">
    <property type="entry name" value="Myb_DNA-binding"/>
    <property type="match status" value="1"/>
</dbReference>
<keyword evidence="6" id="KW-0805">Transcription regulation</keyword>
<keyword evidence="17" id="KW-1185">Reference proteome</keyword>
<dbReference type="InterPro" id="IPR005818">
    <property type="entry name" value="Histone_H1/H5_H15"/>
</dbReference>
<evidence type="ECO:0000259" key="14">
    <source>
        <dbReference type="PROSITE" id="PS51294"/>
    </source>
</evidence>
<dbReference type="InterPro" id="IPR017930">
    <property type="entry name" value="Myb_dom"/>
</dbReference>
<evidence type="ECO:0000256" key="10">
    <source>
        <dbReference type="ARBA" id="ARBA00023242"/>
    </source>
</evidence>
<dbReference type="GO" id="GO:0003691">
    <property type="term" value="F:double-stranded telomeric DNA binding"/>
    <property type="evidence" value="ECO:0007669"/>
    <property type="project" value="InterPro"/>
</dbReference>
<keyword evidence="5" id="KW-0779">Telomere</keyword>
<comment type="subunit">
    <text evidence="3">Forms a homodimer and heterodimers.</text>
</comment>
<protein>
    <submittedName>
        <fullName evidence="16">Uncharacterized protein</fullName>
    </submittedName>
</protein>
<dbReference type="AlphaFoldDB" id="A0A7I8KWR0"/>
<dbReference type="CDD" id="cd11660">
    <property type="entry name" value="SANT_TRF"/>
    <property type="match status" value="1"/>
</dbReference>
<feature type="domain" description="H15" evidence="15">
    <location>
        <begin position="117"/>
        <end position="185"/>
    </location>
</feature>